<keyword evidence="2" id="KW-1185">Reference proteome</keyword>
<name>A0AA86SJE7_9FABA</name>
<evidence type="ECO:0000313" key="2">
    <source>
        <dbReference type="Proteomes" id="UP001189624"/>
    </source>
</evidence>
<organism evidence="1 2">
    <name type="scientific">Sphenostylis stenocarpa</name>
    <dbReference type="NCBI Taxonomy" id="92480"/>
    <lineage>
        <taxon>Eukaryota</taxon>
        <taxon>Viridiplantae</taxon>
        <taxon>Streptophyta</taxon>
        <taxon>Embryophyta</taxon>
        <taxon>Tracheophyta</taxon>
        <taxon>Spermatophyta</taxon>
        <taxon>Magnoliopsida</taxon>
        <taxon>eudicotyledons</taxon>
        <taxon>Gunneridae</taxon>
        <taxon>Pentapetalae</taxon>
        <taxon>rosids</taxon>
        <taxon>fabids</taxon>
        <taxon>Fabales</taxon>
        <taxon>Fabaceae</taxon>
        <taxon>Papilionoideae</taxon>
        <taxon>50 kb inversion clade</taxon>
        <taxon>NPAAA clade</taxon>
        <taxon>indigoferoid/millettioid clade</taxon>
        <taxon>Phaseoleae</taxon>
        <taxon>Sphenostylis</taxon>
    </lineage>
</organism>
<dbReference type="EMBL" id="OY731401">
    <property type="protein sequence ID" value="CAJ1951681.1"/>
    <property type="molecule type" value="Genomic_DNA"/>
</dbReference>
<dbReference type="AlphaFoldDB" id="A0AA86SJE7"/>
<reference evidence="1" key="1">
    <citation type="submission" date="2023-10" db="EMBL/GenBank/DDBJ databases">
        <authorList>
            <person name="Domelevo Entfellner J.-B."/>
        </authorList>
    </citation>
    <scope>NUCLEOTIDE SEQUENCE</scope>
</reference>
<dbReference type="Proteomes" id="UP001189624">
    <property type="component" value="Chromosome 4"/>
</dbReference>
<dbReference type="InterPro" id="IPR019587">
    <property type="entry name" value="Polyketide_cyclase/dehydratase"/>
</dbReference>
<dbReference type="InterPro" id="IPR053249">
    <property type="entry name" value="LFS"/>
</dbReference>
<sequence>MNASGWLRCFHSMSHFDVGPISIIYEAIYAFITKTYTSYFLTLLVFSIAASWLKLNMEPIQEGSQEKWKSKATAEVKGVKAEEIWPLLQDFFGLDKWFPTPTVIPVEGISGQPGCVRFCAGFKTPVDDDANKSVNWTKQKLLTIDPTNWTFTYSIVDGNVGFHSYFATWKLIPNADGCEIQWHYEVEPVQGWTLEYLDSFTDAGLKVMAKRIEGGLKAMEEAVKG</sequence>
<protein>
    <recommendedName>
        <fullName evidence="3">Lachrymatory factor synthase</fullName>
    </recommendedName>
</protein>
<dbReference type="GO" id="GO:0004864">
    <property type="term" value="F:protein phosphatase inhibitor activity"/>
    <property type="evidence" value="ECO:0007669"/>
    <property type="project" value="UniProtKB-ARBA"/>
</dbReference>
<proteinExistence type="predicted"/>
<accession>A0AA86SJE7</accession>
<dbReference type="PANTHER" id="PTHR33789">
    <property type="entry name" value="LACHRYMATORY-FACTOR SYNTHASE"/>
    <property type="match status" value="1"/>
</dbReference>
<dbReference type="CDD" id="cd07821">
    <property type="entry name" value="PYR_PYL_RCAR_like"/>
    <property type="match status" value="1"/>
</dbReference>
<dbReference type="Pfam" id="PF10604">
    <property type="entry name" value="Polyketide_cyc2"/>
    <property type="match status" value="1"/>
</dbReference>
<dbReference type="Gene3D" id="3.30.530.20">
    <property type="match status" value="1"/>
</dbReference>
<dbReference type="Gramene" id="rna-AYBTSS11_LOCUS14905">
    <property type="protein sequence ID" value="CAJ1951681.1"/>
    <property type="gene ID" value="gene-AYBTSS11_LOCUS14905"/>
</dbReference>
<dbReference type="SUPFAM" id="SSF55961">
    <property type="entry name" value="Bet v1-like"/>
    <property type="match status" value="1"/>
</dbReference>
<dbReference type="PANTHER" id="PTHR33789:SF3">
    <property type="entry name" value="LACHRYMATORY-FACTOR SYNTHASE-LIKE"/>
    <property type="match status" value="1"/>
</dbReference>
<dbReference type="InterPro" id="IPR023393">
    <property type="entry name" value="START-like_dom_sf"/>
</dbReference>
<evidence type="ECO:0000313" key="1">
    <source>
        <dbReference type="EMBL" id="CAJ1951681.1"/>
    </source>
</evidence>
<gene>
    <name evidence="1" type="ORF">AYBTSS11_LOCUS14905</name>
</gene>
<evidence type="ECO:0008006" key="3">
    <source>
        <dbReference type="Google" id="ProtNLM"/>
    </source>
</evidence>